<dbReference type="EMBL" id="CACRXK020018048">
    <property type="protein sequence ID" value="CAB4032012.1"/>
    <property type="molecule type" value="Genomic_DNA"/>
</dbReference>
<keyword evidence="2" id="KW-1185">Reference proteome</keyword>
<protein>
    <submittedName>
        <fullName evidence="1">Uncharacterized protein</fullName>
    </submittedName>
</protein>
<organism evidence="1 2">
    <name type="scientific">Paramuricea clavata</name>
    <name type="common">Red gorgonian</name>
    <name type="synonym">Violescent sea-whip</name>
    <dbReference type="NCBI Taxonomy" id="317549"/>
    <lineage>
        <taxon>Eukaryota</taxon>
        <taxon>Metazoa</taxon>
        <taxon>Cnidaria</taxon>
        <taxon>Anthozoa</taxon>
        <taxon>Octocorallia</taxon>
        <taxon>Malacalcyonacea</taxon>
        <taxon>Plexauridae</taxon>
        <taxon>Paramuricea</taxon>
    </lineage>
</organism>
<name>A0A7D9LJF9_PARCT</name>
<sequence length="249" mass="28635">MIVSIARGADSRWLIYLTNWSYFLLTMSMIGLTLISIFHVLKNKKDSENNWRREEYLMKNTKTVSDTQITVTEIPDTELPMPLDDGGCIVTPSLVWYEKTVWFLWVISANAGLVVTVEYWLLVFRPPTSFMDISVHALNSFFILTELFTGKLPVRILHWVYVMIFSIIYAVFTIIYWAVGGVNGRGDPFIYHILDYENGKPGSIAAVLICSVFIVAPLVQFILYGLHRIRLRMDKKKNTNNNNINNVVI</sequence>
<proteinExistence type="predicted"/>
<gene>
    <name evidence="1" type="ORF">PACLA_8A040479</name>
</gene>
<accession>A0A7D9LJF9</accession>
<dbReference type="InterPro" id="IPR049352">
    <property type="entry name" value="Rost"/>
</dbReference>
<dbReference type="GO" id="GO:0016020">
    <property type="term" value="C:membrane"/>
    <property type="evidence" value="ECO:0007669"/>
    <property type="project" value="TreeGrafter"/>
</dbReference>
<reference evidence="1" key="1">
    <citation type="submission" date="2020-04" db="EMBL/GenBank/DDBJ databases">
        <authorList>
            <person name="Alioto T."/>
            <person name="Alioto T."/>
            <person name="Gomez Garrido J."/>
        </authorList>
    </citation>
    <scope>NUCLEOTIDE SEQUENCE</scope>
    <source>
        <strain evidence="1">A484AB</strain>
    </source>
</reference>
<dbReference type="Pfam" id="PF21534">
    <property type="entry name" value="Rost"/>
    <property type="match status" value="1"/>
</dbReference>
<dbReference type="AlphaFoldDB" id="A0A7D9LJF9"/>
<comment type="caution">
    <text evidence="1">The sequence shown here is derived from an EMBL/GenBank/DDBJ whole genome shotgun (WGS) entry which is preliminary data.</text>
</comment>
<evidence type="ECO:0000313" key="2">
    <source>
        <dbReference type="Proteomes" id="UP001152795"/>
    </source>
</evidence>
<dbReference type="PANTHER" id="PTHR12242:SF1">
    <property type="entry name" value="MYND-TYPE DOMAIN-CONTAINING PROTEIN"/>
    <property type="match status" value="1"/>
</dbReference>
<evidence type="ECO:0000313" key="1">
    <source>
        <dbReference type="EMBL" id="CAB4032012.1"/>
    </source>
</evidence>
<dbReference type="OrthoDB" id="419711at2759"/>
<dbReference type="Proteomes" id="UP001152795">
    <property type="component" value="Unassembled WGS sequence"/>
</dbReference>
<dbReference type="PANTHER" id="PTHR12242">
    <property type="entry name" value="OS02G0130600 PROTEIN-RELATED"/>
    <property type="match status" value="1"/>
</dbReference>